<protein>
    <recommendedName>
        <fullName evidence="3">DUF424 family protein</fullName>
    </recommendedName>
</protein>
<accession>A0A2R7Y9Y0</accession>
<dbReference type="EMBL" id="NDWU01000001">
    <property type="protein sequence ID" value="PUA34344.1"/>
    <property type="molecule type" value="Genomic_DNA"/>
</dbReference>
<comment type="caution">
    <text evidence="1">The sequence shown here is derived from an EMBL/GenBank/DDBJ whole genome shotgun (WGS) entry which is preliminary data.</text>
</comment>
<dbReference type="InterPro" id="IPR007355">
    <property type="entry name" value="DUF424"/>
</dbReference>
<evidence type="ECO:0000313" key="2">
    <source>
        <dbReference type="Proteomes" id="UP000244066"/>
    </source>
</evidence>
<proteinExistence type="predicted"/>
<dbReference type="AlphaFoldDB" id="A0A2R7Y9Y0"/>
<evidence type="ECO:0008006" key="3">
    <source>
        <dbReference type="Google" id="ProtNLM"/>
    </source>
</evidence>
<sequence length="111" mass="12476">MHTIQRNPMSGWGRFWVKMHHSRTGEVVVAVCDEELLGKRIVTDNGLEIKVDNSFYGGVLVEGENVIRYIEQATIVNLLGDRIVGMLMNKGLIREGSASRVGGIMHVQMFY</sequence>
<dbReference type="Gene3D" id="3.30.1860.10">
    <property type="entry name" value="uncharacterized conserved protein from methanopyrus kandleri domain like"/>
    <property type="match status" value="1"/>
</dbReference>
<organism evidence="1 2">
    <name type="scientific">Candidatus Terraquivivens tikiterensis</name>
    <dbReference type="NCBI Taxonomy" id="1980982"/>
    <lineage>
        <taxon>Archaea</taxon>
        <taxon>Nitrososphaerota</taxon>
        <taxon>Candidatus Wolframiiraptoraceae</taxon>
        <taxon>Candidatus Terraquivivens</taxon>
    </lineage>
</organism>
<evidence type="ECO:0000313" key="1">
    <source>
        <dbReference type="EMBL" id="PUA34344.1"/>
    </source>
</evidence>
<dbReference type="Pfam" id="PF04242">
    <property type="entry name" value="DUF424"/>
    <property type="match status" value="1"/>
</dbReference>
<dbReference type="Proteomes" id="UP000244066">
    <property type="component" value="Unassembled WGS sequence"/>
</dbReference>
<gene>
    <name evidence="1" type="ORF">B9J98_00420</name>
</gene>
<reference evidence="1 2" key="1">
    <citation type="submission" date="2017-04" db="EMBL/GenBank/DDBJ databases">
        <title>Draft Aigarchaeota genome from a New Zealand hot spring.</title>
        <authorList>
            <person name="Reysenbach A.-L."/>
            <person name="Donaho J.A."/>
            <person name="Gerhart J."/>
            <person name="Kelley J.F."/>
            <person name="Kouba K."/>
            <person name="Podar M."/>
            <person name="Stott M."/>
        </authorList>
    </citation>
    <scope>NUCLEOTIDE SEQUENCE [LARGE SCALE GENOMIC DNA]</scope>
    <source>
        <strain evidence="1">NZ13_MG1</strain>
    </source>
</reference>
<name>A0A2R7Y9Y0_9ARCH</name>